<sequence length="356" mass="39167">MEKSIVLLAGLLLSFSAVAQTKVVKANAVKANDYGVAYSLPKTELVVDAEVTKVTCKAGPYYQYAEKYLGVKKVITDDEVYYELGKVKLVNRGVPDKNNTYMVSFKPGTVAPYAYLTEEGLLCSINAEYTPDSTKEADNAAKKAKKAVATDASVFSEELLMAGSTAKQAEVAAKQIYRIRESRMNILTGEADNLPPDGQAMQLVIEELEAQEQALTNLFVGVMTRTTEHYEVTVEPTGDLEKEILFRFSEHLGVVDADDLGGQPVYMNLKAIERAPQLDPKEAEKKEKSLKGIVYNVPGKAGIEIFTSRKSLYKGEAQITQFGTQEALAPVMFEDKKAPVKVYFYPETGAIKQIIQ</sequence>
<evidence type="ECO:0000256" key="1">
    <source>
        <dbReference type="SAM" id="SignalP"/>
    </source>
</evidence>
<dbReference type="Pfam" id="PF16115">
    <property type="entry name" value="DUF4831"/>
    <property type="match status" value="1"/>
</dbReference>
<dbReference type="InterPro" id="IPR032265">
    <property type="entry name" value="DUF4831"/>
</dbReference>
<dbReference type="Proteomes" id="UP001165444">
    <property type="component" value="Unassembled WGS sequence"/>
</dbReference>
<dbReference type="RefSeq" id="WP_022455222.1">
    <property type="nucleotide sequence ID" value="NZ_JAKZMM010000020.1"/>
</dbReference>
<comment type="caution">
    <text evidence="2">The sequence shown here is derived from an EMBL/GenBank/DDBJ whole genome shotgun (WGS) entry which is preliminary data.</text>
</comment>
<evidence type="ECO:0000313" key="3">
    <source>
        <dbReference type="Proteomes" id="UP001165444"/>
    </source>
</evidence>
<proteinExistence type="predicted"/>
<feature type="signal peptide" evidence="1">
    <location>
        <begin position="1"/>
        <end position="19"/>
    </location>
</feature>
<dbReference type="EMBL" id="JAKZMM010000020">
    <property type="protein sequence ID" value="MCJ2380793.1"/>
    <property type="molecule type" value="Genomic_DNA"/>
</dbReference>
<accession>A0ABT0C1Q9</accession>
<evidence type="ECO:0000313" key="2">
    <source>
        <dbReference type="EMBL" id="MCJ2380793.1"/>
    </source>
</evidence>
<protein>
    <submittedName>
        <fullName evidence="2">DUF4831 family protein</fullName>
    </submittedName>
</protein>
<organism evidence="2 3">
    <name type="scientific">Parabacteroides faecalis</name>
    <dbReference type="NCBI Taxonomy" id="2924040"/>
    <lineage>
        <taxon>Bacteria</taxon>
        <taxon>Pseudomonadati</taxon>
        <taxon>Bacteroidota</taxon>
        <taxon>Bacteroidia</taxon>
        <taxon>Bacteroidales</taxon>
        <taxon>Tannerellaceae</taxon>
        <taxon>Parabacteroides</taxon>
    </lineage>
</organism>
<feature type="chain" id="PRO_5046348901" evidence="1">
    <location>
        <begin position="20"/>
        <end position="356"/>
    </location>
</feature>
<reference evidence="2 3" key="1">
    <citation type="submission" date="2022-03" db="EMBL/GenBank/DDBJ databases">
        <title>Parabacteroides sp. nov. isolated from swine feces.</title>
        <authorList>
            <person name="Bak J.E."/>
        </authorList>
    </citation>
    <scope>NUCLEOTIDE SEQUENCE [LARGE SCALE GENOMIC DNA]</scope>
    <source>
        <strain evidence="2 3">AGMB00274</strain>
    </source>
</reference>
<keyword evidence="3" id="KW-1185">Reference proteome</keyword>
<keyword evidence="1" id="KW-0732">Signal</keyword>
<name>A0ABT0C1Q9_9BACT</name>
<gene>
    <name evidence="2" type="ORF">MUN53_09245</name>
</gene>